<dbReference type="EMBL" id="KV425554">
    <property type="protein sequence ID" value="KZT29472.1"/>
    <property type="molecule type" value="Genomic_DNA"/>
</dbReference>
<reference evidence="1 2" key="1">
    <citation type="journal article" date="2016" name="Mol. Biol. Evol.">
        <title>Comparative Genomics of Early-Diverging Mushroom-Forming Fungi Provides Insights into the Origins of Lignocellulose Decay Capabilities.</title>
        <authorList>
            <person name="Nagy L.G."/>
            <person name="Riley R."/>
            <person name="Tritt A."/>
            <person name="Adam C."/>
            <person name="Daum C."/>
            <person name="Floudas D."/>
            <person name="Sun H."/>
            <person name="Yadav J.S."/>
            <person name="Pangilinan J."/>
            <person name="Larsson K.H."/>
            <person name="Matsuura K."/>
            <person name="Barry K."/>
            <person name="Labutti K."/>
            <person name="Kuo R."/>
            <person name="Ohm R.A."/>
            <person name="Bhattacharya S.S."/>
            <person name="Shirouzu T."/>
            <person name="Yoshinaga Y."/>
            <person name="Martin F.M."/>
            <person name="Grigoriev I.V."/>
            <person name="Hibbett D.S."/>
        </authorList>
    </citation>
    <scope>NUCLEOTIDE SEQUENCE [LARGE SCALE GENOMIC DNA]</scope>
    <source>
        <strain evidence="1 2">HHB14362 ss-1</strain>
    </source>
</reference>
<dbReference type="OrthoDB" id="3326954at2759"/>
<keyword evidence="2" id="KW-1185">Reference proteome</keyword>
<name>A0A165VCC7_9AGAM</name>
<dbReference type="InParanoid" id="A0A165VCC7"/>
<organism evidence="1 2">
    <name type="scientific">Neolentinus lepideus HHB14362 ss-1</name>
    <dbReference type="NCBI Taxonomy" id="1314782"/>
    <lineage>
        <taxon>Eukaryota</taxon>
        <taxon>Fungi</taxon>
        <taxon>Dikarya</taxon>
        <taxon>Basidiomycota</taxon>
        <taxon>Agaricomycotina</taxon>
        <taxon>Agaricomycetes</taxon>
        <taxon>Gloeophyllales</taxon>
        <taxon>Gloeophyllaceae</taxon>
        <taxon>Neolentinus</taxon>
    </lineage>
</organism>
<proteinExistence type="predicted"/>
<evidence type="ECO:0000313" key="2">
    <source>
        <dbReference type="Proteomes" id="UP000076761"/>
    </source>
</evidence>
<dbReference type="Proteomes" id="UP000076761">
    <property type="component" value="Unassembled WGS sequence"/>
</dbReference>
<gene>
    <name evidence="1" type="ORF">NEOLEDRAFT_603340</name>
</gene>
<dbReference type="AlphaFoldDB" id="A0A165VCC7"/>
<sequence length="425" mass="46841">MLRLARTLESKTFAQREGAADTSESIPRILGVVCPSVHCALKKLRGLSEGPLPKDTVRAVQEKDHSGPTSAYNPGPCRECTFISAHHSPLIPNPFFFPTTCHSHDPSLYASCTMSTTLNTSFIYTGGTRMTRPLLPLPSSVFIDVGATDATRPTLANEDFDALYGTKITPERFIQPLDELSPLREDIRITNRWGLSTRPAIRQPKPVHWNAHPQWLDEYSCTYVQAPWPRVEKTVEALPVFRCAASVLDEPLEEMEAERMLAEVTSLPTSEPRPRPSTFKIEFNPFDDIDDLDTFGRPLTVADSNSSVAKPEDDQDEPIPVTPPWACIDPTISIAKSGSNASMSCASGADFVPTTPNSQHPCGMKTTKKTVVVNHAKEAATPFIAYLREQTRKRKIRRSMKALALSVNGASRADVGHFLETGVRS</sequence>
<accession>A0A165VCC7</accession>
<evidence type="ECO:0000313" key="1">
    <source>
        <dbReference type="EMBL" id="KZT29472.1"/>
    </source>
</evidence>
<protein>
    <submittedName>
        <fullName evidence="1">Uncharacterized protein</fullName>
    </submittedName>
</protein>